<dbReference type="GO" id="GO:0016614">
    <property type="term" value="F:oxidoreductase activity, acting on CH-OH group of donors"/>
    <property type="evidence" value="ECO:0007669"/>
    <property type="project" value="InterPro"/>
</dbReference>
<evidence type="ECO:0000313" key="7">
    <source>
        <dbReference type="EMBL" id="ELZ52101.1"/>
    </source>
</evidence>
<keyword evidence="4" id="KW-0274">FAD</keyword>
<comment type="similarity">
    <text evidence="2">Belongs to the GMC oxidoreductase family.</text>
</comment>
<evidence type="ECO:0000313" key="8">
    <source>
        <dbReference type="Proteomes" id="UP000011614"/>
    </source>
</evidence>
<name>M0EWE2_9EURY</name>
<sequence length="532" mass="57541">MVGAGSAGCVLANRLTADGETSVLLLEAGTPDDDRNMRIPAAFPELFKTDADWEYYTEPQDGCAGRELYWPRGKTLGGCSSTNAMIYVRGHPSDYDGWAELGNDGWGYDSMLEYFRRAETFEPTDSSYHGDEGPLNVTDQSSPRPASEAFVRAAAQAGYDRNDDFNGAEQAGVGLYHVTQKNGKRHSAADAYLKPALDRPNLTAETGAQVTEVTIEDGRATGVEYSRDGEARSVDATEEVLVSAGAVNSPQILMLSGIGDPDHLADHGIDVEAASPGVGRNLQDHLFAFTVYETDDDVSTLDDAGSLRDLFNWFVRKRGKLTSNVGEAGGFVRTDPDEPRPDLQFHFAPSYFMEHGLANPEEGRGLSIGATQLRPESRGRVRLSSTDPFEAPAIDPNYLDERADLETLVEGVKRAREIADQDALSEYLGRELWPGGDVETDEEIARHVREECHTVYHPVGTCKMGDDPAAVVDDELRVRGVEGLRVVDASVMPTLVGGNTNAPTIAIAERAADLIREDRPATAEGPLSAAGD</sequence>
<protein>
    <submittedName>
        <fullName evidence="7">Glucose-methanol-choline oxidoreductase</fullName>
    </submittedName>
</protein>
<dbReference type="NCBIfam" id="NF002550">
    <property type="entry name" value="PRK02106.1"/>
    <property type="match status" value="1"/>
</dbReference>
<dbReference type="Gene3D" id="3.50.50.60">
    <property type="entry name" value="FAD/NAD(P)-binding domain"/>
    <property type="match status" value="1"/>
</dbReference>
<reference evidence="7 8" key="2">
    <citation type="journal article" date="2014" name="PLoS Genet.">
        <title>Phylogenetically driven sequencing of extremely halophilic archaea reveals strategies for static and dynamic osmo-response.</title>
        <authorList>
            <person name="Becker E.A."/>
            <person name="Seitzer P.M."/>
            <person name="Tritt A."/>
            <person name="Larsen D."/>
            <person name="Krusor M."/>
            <person name="Yao A.I."/>
            <person name="Wu D."/>
            <person name="Madern D."/>
            <person name="Eisen J.A."/>
            <person name="Darling A.E."/>
            <person name="Facciotti M.T."/>
        </authorList>
    </citation>
    <scope>NUCLEOTIDE SEQUENCE [LARGE SCALE GENOMIC DNA]</scope>
    <source>
        <strain evidence="7 8">JCM 10118</strain>
    </source>
</reference>
<dbReference type="PANTHER" id="PTHR11552">
    <property type="entry name" value="GLUCOSE-METHANOL-CHOLINE GMC OXIDOREDUCTASE"/>
    <property type="match status" value="1"/>
</dbReference>
<evidence type="ECO:0000259" key="6">
    <source>
        <dbReference type="PROSITE" id="PS00624"/>
    </source>
</evidence>
<dbReference type="PATRIC" id="fig|1227468.4.peg.2492"/>
<dbReference type="Proteomes" id="UP000011614">
    <property type="component" value="Unassembled WGS sequence"/>
</dbReference>
<dbReference type="Gene3D" id="3.30.560.10">
    <property type="entry name" value="Glucose Oxidase, domain 3"/>
    <property type="match status" value="1"/>
</dbReference>
<feature type="domain" description="Glucose-methanol-choline oxidoreductase N-terminal" evidence="6">
    <location>
        <begin position="245"/>
        <end position="259"/>
    </location>
</feature>
<dbReference type="InterPro" id="IPR036188">
    <property type="entry name" value="FAD/NAD-bd_sf"/>
</dbReference>
<evidence type="ECO:0000256" key="2">
    <source>
        <dbReference type="ARBA" id="ARBA00010790"/>
    </source>
</evidence>
<dbReference type="Pfam" id="PF05199">
    <property type="entry name" value="GMC_oxred_C"/>
    <property type="match status" value="1"/>
</dbReference>
<dbReference type="SUPFAM" id="SSF54373">
    <property type="entry name" value="FAD-linked reductases, C-terminal domain"/>
    <property type="match status" value="1"/>
</dbReference>
<accession>M0EWE2</accession>
<dbReference type="SUPFAM" id="SSF51905">
    <property type="entry name" value="FAD/NAD(P)-binding domain"/>
    <property type="match status" value="1"/>
</dbReference>
<evidence type="ECO:0000256" key="5">
    <source>
        <dbReference type="SAM" id="MobiDB-lite"/>
    </source>
</evidence>
<comment type="cofactor">
    <cofactor evidence="1">
        <name>FAD</name>
        <dbReference type="ChEBI" id="CHEBI:57692"/>
    </cofactor>
</comment>
<dbReference type="PANTHER" id="PTHR11552:SF147">
    <property type="entry name" value="CHOLINE DEHYDROGENASE, MITOCHONDRIAL"/>
    <property type="match status" value="1"/>
</dbReference>
<dbReference type="PROSITE" id="PS00624">
    <property type="entry name" value="GMC_OXRED_2"/>
    <property type="match status" value="1"/>
</dbReference>
<evidence type="ECO:0000256" key="4">
    <source>
        <dbReference type="ARBA" id="ARBA00022827"/>
    </source>
</evidence>
<reference evidence="8" key="1">
    <citation type="submission" date="2012-11" db="EMBL/GenBank/DDBJ databases">
        <authorList>
            <person name="Becker E.A."/>
            <person name="Seitzer P."/>
            <person name="Tritt A."/>
            <person name="Larsen D."/>
            <person name="Yao A."/>
            <person name="Wu D."/>
            <person name="Darling A."/>
            <person name="Eisen J.A."/>
            <person name="Facciotti M.T."/>
        </authorList>
    </citation>
    <scope>NUCLEOTIDE SEQUENCE [LARGE SCALE GENOMIC DNA]</scope>
    <source>
        <strain evidence="8">JCM 10118</strain>
    </source>
</reference>
<feature type="region of interest" description="Disordered" evidence="5">
    <location>
        <begin position="123"/>
        <end position="146"/>
    </location>
</feature>
<dbReference type="InterPro" id="IPR007867">
    <property type="entry name" value="GMC_OxRtase_C"/>
</dbReference>
<gene>
    <name evidence="7" type="ORF">C466_12663</name>
</gene>
<dbReference type="PIRSF" id="PIRSF000137">
    <property type="entry name" value="Alcohol_oxidase"/>
    <property type="match status" value="1"/>
</dbReference>
<comment type="caution">
    <text evidence="7">The sequence shown here is derived from an EMBL/GenBank/DDBJ whole genome shotgun (WGS) entry which is preliminary data.</text>
</comment>
<dbReference type="EMBL" id="AOJN01000055">
    <property type="protein sequence ID" value="ELZ52101.1"/>
    <property type="molecule type" value="Genomic_DNA"/>
</dbReference>
<dbReference type="AlphaFoldDB" id="M0EWE2"/>
<proteinExistence type="inferred from homology"/>
<evidence type="ECO:0000256" key="1">
    <source>
        <dbReference type="ARBA" id="ARBA00001974"/>
    </source>
</evidence>
<dbReference type="Pfam" id="PF00732">
    <property type="entry name" value="GMC_oxred_N"/>
    <property type="match status" value="1"/>
</dbReference>
<dbReference type="InterPro" id="IPR012132">
    <property type="entry name" value="GMC_OxRdtase"/>
</dbReference>
<organism evidence="7 8">
    <name type="scientific">Halorubrum distributum JCM 10118</name>
    <dbReference type="NCBI Taxonomy" id="1227468"/>
    <lineage>
        <taxon>Archaea</taxon>
        <taxon>Methanobacteriati</taxon>
        <taxon>Methanobacteriota</taxon>
        <taxon>Stenosarchaea group</taxon>
        <taxon>Halobacteria</taxon>
        <taxon>Halobacteriales</taxon>
        <taxon>Haloferacaceae</taxon>
        <taxon>Halorubrum</taxon>
        <taxon>Halorubrum distributum group</taxon>
    </lineage>
</organism>
<evidence type="ECO:0000256" key="3">
    <source>
        <dbReference type="ARBA" id="ARBA00022630"/>
    </source>
</evidence>
<keyword evidence="3" id="KW-0285">Flavoprotein</keyword>
<dbReference type="InterPro" id="IPR000172">
    <property type="entry name" value="GMC_OxRdtase_N"/>
</dbReference>
<dbReference type="GO" id="GO:0050660">
    <property type="term" value="F:flavin adenine dinucleotide binding"/>
    <property type="evidence" value="ECO:0007669"/>
    <property type="project" value="InterPro"/>
</dbReference>